<dbReference type="InterPro" id="IPR029062">
    <property type="entry name" value="Class_I_gatase-like"/>
</dbReference>
<proteinExistence type="predicted"/>
<dbReference type="GO" id="GO:0004565">
    <property type="term" value="F:beta-galactosidase activity"/>
    <property type="evidence" value="ECO:0007669"/>
    <property type="project" value="InterPro"/>
</dbReference>
<dbReference type="STRING" id="1125699.HMPREF9194_00029"/>
<evidence type="ECO:0000313" key="3">
    <source>
        <dbReference type="Proteomes" id="UP000014541"/>
    </source>
</evidence>
<dbReference type="InterPro" id="IPR017853">
    <property type="entry name" value="GH"/>
</dbReference>
<name>S3K4X5_TREMA</name>
<dbReference type="CDD" id="cd03143">
    <property type="entry name" value="A4_beta-galactosidase_middle_domain"/>
    <property type="match status" value="1"/>
</dbReference>
<dbReference type="Pfam" id="PF08532">
    <property type="entry name" value="Glyco_hydro_42M"/>
    <property type="match status" value="1"/>
</dbReference>
<dbReference type="InterPro" id="IPR013738">
    <property type="entry name" value="Beta_galactosidase_Trimer"/>
</dbReference>
<dbReference type="AlphaFoldDB" id="S3K4X5"/>
<dbReference type="Pfam" id="PF14871">
    <property type="entry name" value="GHL6"/>
    <property type="match status" value="1"/>
</dbReference>
<dbReference type="eggNOG" id="COG1874">
    <property type="taxonomic scope" value="Bacteria"/>
</dbReference>
<accession>S3K4X5</accession>
<dbReference type="SUPFAM" id="SSF51445">
    <property type="entry name" value="(Trans)glycosidases"/>
    <property type="match status" value="1"/>
</dbReference>
<evidence type="ECO:0000259" key="1">
    <source>
        <dbReference type="Pfam" id="PF08532"/>
    </source>
</evidence>
<sequence>MLAFRQVHLDFHTSGLIPGIGEKFDKKQFQDALKAGHVNSITVFSKCHHGWSYHPTKVNEMHPHLKFDLLQAQLDACKEIGVRAPVYISAGLDEKEAVRHPEWLFRRADESLSWAADFTGEPYFHVLCFNTGYMDLLEKQIEEVMQKYDPCGIFLDIVSIQPCYCASCRNEILKRGKDPRNIDAAMEQAELVYKRYAQRVEKTIRAYSKTCTIFHNGGHIPKGRRDIAQNDTHLELESLPTGGWGYNHFPLSASYVMQLNKEYLGMTGKFHSTWGEFGGFKHPNALRYETALSIAYGAKCSIGDQLHPSGEMNEDTYRLIGAAYSEVEKKEPWCEDAYNIADVGVLSEEAVHTKIANRDTIYNGDIGANKILMEGKYLYRFLDLQSDFTSYKVIILPDTVRLDKKTAKRLADYISKGGKILASGQSALASDSDTFCLDVGAAYRGPAKTCPDYVIADKEVGIGETAHVMYTQGFDIKRLKGKCPLYRQPSYFNRDTYSFCSHRHTPNNPDARLEEAAVFTKNTVYISWNIFSDYGKTGSLHHKKIVMYALDRLLDADKTIRVSLPDKAVVTLTEQKKRKRYIVHELFAHTTNRGTLSGNAQEFKNIEVIEDIVPLYNITTEVRLPHRIKNVMLEPQHTALPFEYAKDNLTFIVPEIDCHQMIVLEY</sequence>
<dbReference type="HOGENOM" id="CLU_414293_0_0_12"/>
<evidence type="ECO:0000313" key="2">
    <source>
        <dbReference type="EMBL" id="EPF32041.1"/>
    </source>
</evidence>
<keyword evidence="3" id="KW-1185">Reference proteome</keyword>
<dbReference type="Gene3D" id="3.20.20.80">
    <property type="entry name" value="Glycosidases"/>
    <property type="match status" value="1"/>
</dbReference>
<dbReference type="InterPro" id="IPR028212">
    <property type="entry name" value="GHL6"/>
</dbReference>
<dbReference type="RefSeq" id="WP_016524338.1">
    <property type="nucleotide sequence ID" value="NZ_KE332518.1"/>
</dbReference>
<dbReference type="GO" id="GO:0005975">
    <property type="term" value="P:carbohydrate metabolic process"/>
    <property type="evidence" value="ECO:0007669"/>
    <property type="project" value="InterPro"/>
</dbReference>
<gene>
    <name evidence="2" type="ORF">HMPREF9194_00029</name>
</gene>
<dbReference type="EMBL" id="ATFF01000002">
    <property type="protein sequence ID" value="EPF32041.1"/>
    <property type="molecule type" value="Genomic_DNA"/>
</dbReference>
<dbReference type="Proteomes" id="UP000014541">
    <property type="component" value="Unassembled WGS sequence"/>
</dbReference>
<comment type="caution">
    <text evidence="2">The sequence shown here is derived from an EMBL/GenBank/DDBJ whole genome shotgun (WGS) entry which is preliminary data.</text>
</comment>
<organism evidence="2 3">
    <name type="scientific">Treponema maltophilum ATCC 51939</name>
    <dbReference type="NCBI Taxonomy" id="1125699"/>
    <lineage>
        <taxon>Bacteria</taxon>
        <taxon>Pseudomonadati</taxon>
        <taxon>Spirochaetota</taxon>
        <taxon>Spirochaetia</taxon>
        <taxon>Spirochaetales</taxon>
        <taxon>Treponemataceae</taxon>
        <taxon>Treponema</taxon>
    </lineage>
</organism>
<dbReference type="Gene3D" id="3.40.50.880">
    <property type="match status" value="1"/>
</dbReference>
<reference evidence="2 3" key="1">
    <citation type="submission" date="2013-04" db="EMBL/GenBank/DDBJ databases">
        <title>The Genome Sequence of Treponema maltophilum ATCC 51939.</title>
        <authorList>
            <consortium name="The Broad Institute Genomics Platform"/>
            <person name="Earl A."/>
            <person name="Ward D."/>
            <person name="Feldgarden M."/>
            <person name="Gevers D."/>
            <person name="Leonetti C."/>
            <person name="Blanton J.M."/>
            <person name="Dewhirst F.E."/>
            <person name="Izard J."/>
            <person name="Walker B."/>
            <person name="Young S."/>
            <person name="Zeng Q."/>
            <person name="Gargeya S."/>
            <person name="Fitzgerald M."/>
            <person name="Haas B."/>
            <person name="Abouelleil A."/>
            <person name="Allen A.W."/>
            <person name="Alvarado L."/>
            <person name="Arachchi H.M."/>
            <person name="Berlin A.M."/>
            <person name="Chapman S.B."/>
            <person name="Gainer-Dewar J."/>
            <person name="Goldberg J."/>
            <person name="Griggs A."/>
            <person name="Gujja S."/>
            <person name="Hansen M."/>
            <person name="Howarth C."/>
            <person name="Imamovic A."/>
            <person name="Ireland A."/>
            <person name="Larimer J."/>
            <person name="McCowan C."/>
            <person name="Murphy C."/>
            <person name="Pearson M."/>
            <person name="Poon T.W."/>
            <person name="Priest M."/>
            <person name="Roberts A."/>
            <person name="Saif S."/>
            <person name="Shea T."/>
            <person name="Sisk P."/>
            <person name="Sykes S."/>
            <person name="Wortman J."/>
            <person name="Nusbaum C."/>
            <person name="Birren B."/>
        </authorList>
    </citation>
    <scope>NUCLEOTIDE SEQUENCE [LARGE SCALE GENOMIC DNA]</scope>
    <source>
        <strain evidence="2 3">ATCC 51939</strain>
    </source>
</reference>
<feature type="domain" description="Beta-galactosidase trimerisation" evidence="1">
    <location>
        <begin position="383"/>
        <end position="436"/>
    </location>
</feature>
<dbReference type="PATRIC" id="fig|1125699.3.peg.26"/>
<protein>
    <recommendedName>
        <fullName evidence="1">Beta-galactosidase trimerisation domain-containing protein</fullName>
    </recommendedName>
</protein>